<evidence type="ECO:0000256" key="1">
    <source>
        <dbReference type="SAM" id="SignalP"/>
    </source>
</evidence>
<evidence type="ECO:0000313" key="2">
    <source>
        <dbReference type="EMBL" id="WIA08076.1"/>
    </source>
</evidence>
<dbReference type="EMBL" id="CP126208">
    <property type="protein sequence ID" value="WIA08076.1"/>
    <property type="molecule type" value="Genomic_DNA"/>
</dbReference>
<protein>
    <recommendedName>
        <fullName evidence="4">Glycoside hydrolase family 42 N-terminal domain-containing protein</fullName>
    </recommendedName>
</protein>
<keyword evidence="1" id="KW-0732">Signal</keyword>
<evidence type="ECO:0008006" key="4">
    <source>
        <dbReference type="Google" id="ProtNLM"/>
    </source>
</evidence>
<gene>
    <name evidence="2" type="ORF">OEZ85_007539</name>
</gene>
<accession>A0ABY8TIE0</accession>
<reference evidence="2 3" key="1">
    <citation type="submission" date="2023-05" db="EMBL/GenBank/DDBJ databases">
        <title>A 100% complete, gapless, phased diploid assembly of the Scenedesmus obliquus UTEX 3031 genome.</title>
        <authorList>
            <person name="Biondi T.C."/>
            <person name="Hanschen E.R."/>
            <person name="Kwon T."/>
            <person name="Eng W."/>
            <person name="Kruse C.P.S."/>
            <person name="Koehler S.I."/>
            <person name="Kunde Y."/>
            <person name="Gleasner C.D."/>
            <person name="You Mak K.T."/>
            <person name="Polle J."/>
            <person name="Hovde B.T."/>
            <person name="Starkenburg S.R."/>
        </authorList>
    </citation>
    <scope>NUCLEOTIDE SEQUENCE [LARGE SCALE GENOMIC DNA]</scope>
    <source>
        <strain evidence="2 3">DOE0152z</strain>
    </source>
</reference>
<dbReference type="Proteomes" id="UP001244341">
    <property type="component" value="Chromosome 1b"/>
</dbReference>
<keyword evidence="3" id="KW-1185">Reference proteome</keyword>
<proteinExistence type="predicted"/>
<organism evidence="2 3">
    <name type="scientific">Tetradesmus obliquus</name>
    <name type="common">Green alga</name>
    <name type="synonym">Acutodesmus obliquus</name>
    <dbReference type="NCBI Taxonomy" id="3088"/>
    <lineage>
        <taxon>Eukaryota</taxon>
        <taxon>Viridiplantae</taxon>
        <taxon>Chlorophyta</taxon>
        <taxon>core chlorophytes</taxon>
        <taxon>Chlorophyceae</taxon>
        <taxon>CS clade</taxon>
        <taxon>Sphaeropleales</taxon>
        <taxon>Scenedesmaceae</taxon>
        <taxon>Tetradesmus</taxon>
    </lineage>
</organism>
<sequence>MPAGGLAARRLAPVLALIALCCLRSGYGATTAPQAAAASKKVSALDAANVLQVCSKPGQCTKIVRYPLKVKIGFECPPFAKQCTFSNTTQPASTSSRVAAAKPVNELQVFQYPKIVGSQVAMPLYQFTSEHNVLEAARRLLQSGSTSFKFDLKNQRANGKPIKELDKKGWLAIATHGELPYVTLFDMPFRHFLFWAGRTPAPGRDITWTDIDGIDVYKEMYRLVVWLLKRYNNSGKTFYIGHWEGDWCLRDTYNKSAPANPKKVQTMIKLLTDKQRAVDAAKKDNPWAKNVFVWHYAEANLVEQSMKQGPGWASMVNTVIGAVRPVIDYVSISVGGDSLREVNPAPALHKAMDYANQKLPAKPGVPGPRVFAGEFYFDMRNRDDNIAIYAPTPELQKQRGCWAAAAGVAWGAPHMLWWAFYDNEQTRSGAYRGYWLVDNGNRDTPLFRAYQQYFSDAQEFVRSVIAATGKPPSDYGFRVWATERLIQLSGKTDAPTRPAVRYWGS</sequence>
<feature type="signal peptide" evidence="1">
    <location>
        <begin position="1"/>
        <end position="28"/>
    </location>
</feature>
<feature type="chain" id="PRO_5045662538" description="Glycoside hydrolase family 42 N-terminal domain-containing protein" evidence="1">
    <location>
        <begin position="29"/>
        <end position="505"/>
    </location>
</feature>
<evidence type="ECO:0000313" key="3">
    <source>
        <dbReference type="Proteomes" id="UP001244341"/>
    </source>
</evidence>
<name>A0ABY8TIE0_TETOB</name>